<evidence type="ECO:0000313" key="5">
    <source>
        <dbReference type="Proteomes" id="UP000194798"/>
    </source>
</evidence>
<dbReference type="AlphaFoldDB" id="A0A251X830"/>
<dbReference type="InterPro" id="IPR029063">
    <property type="entry name" value="SAM-dependent_MTases_sf"/>
</dbReference>
<protein>
    <recommendedName>
        <fullName evidence="3">Histidine-specific methyltransferase SAM-dependent domain-containing protein</fullName>
    </recommendedName>
</protein>
<keyword evidence="5" id="KW-1185">Reference proteome</keyword>
<organism evidence="4 5">
    <name type="scientific">Thioflexithrix psekupsensis</name>
    <dbReference type="NCBI Taxonomy" id="1570016"/>
    <lineage>
        <taxon>Bacteria</taxon>
        <taxon>Pseudomonadati</taxon>
        <taxon>Pseudomonadota</taxon>
        <taxon>Gammaproteobacteria</taxon>
        <taxon>Thiotrichales</taxon>
        <taxon>Thioflexithrix</taxon>
    </lineage>
</organism>
<feature type="domain" description="Histidine-specific methyltransferase SAM-dependent" evidence="3">
    <location>
        <begin position="191"/>
        <end position="293"/>
    </location>
</feature>
<gene>
    <name evidence="4" type="ORF">TPSD3_06265</name>
</gene>
<dbReference type="Proteomes" id="UP000194798">
    <property type="component" value="Unassembled WGS sequence"/>
</dbReference>
<dbReference type="EMBL" id="MSLT01000012">
    <property type="protein sequence ID" value="OUD13944.1"/>
    <property type="molecule type" value="Genomic_DNA"/>
</dbReference>
<accession>A0A251X830</accession>
<name>A0A251X830_9GAMM</name>
<evidence type="ECO:0000259" key="3">
    <source>
        <dbReference type="Pfam" id="PF10017"/>
    </source>
</evidence>
<dbReference type="PANTHER" id="PTHR43397">
    <property type="entry name" value="ERGOTHIONEINE BIOSYNTHESIS PROTEIN 1"/>
    <property type="match status" value="1"/>
</dbReference>
<dbReference type="InterPro" id="IPR051128">
    <property type="entry name" value="EgtD_Methyltrsf_superfamily"/>
</dbReference>
<comment type="caution">
    <text evidence="4">The sequence shown here is derived from an EMBL/GenBank/DDBJ whole genome shotgun (WGS) entry which is preliminary data.</text>
</comment>
<evidence type="ECO:0000256" key="1">
    <source>
        <dbReference type="ARBA" id="ARBA00022603"/>
    </source>
</evidence>
<dbReference type="InterPro" id="IPR019257">
    <property type="entry name" value="MeTrfase_dom"/>
</dbReference>
<dbReference type="Pfam" id="PF10017">
    <property type="entry name" value="Methyltransf_33"/>
    <property type="match status" value="1"/>
</dbReference>
<dbReference type="OrthoDB" id="5289726at2"/>
<dbReference type="PANTHER" id="PTHR43397:SF1">
    <property type="entry name" value="ERGOTHIONEINE BIOSYNTHESIS PROTEIN 1"/>
    <property type="match status" value="1"/>
</dbReference>
<dbReference type="GO" id="GO:0032259">
    <property type="term" value="P:methylation"/>
    <property type="evidence" value="ECO:0007669"/>
    <property type="project" value="UniProtKB-KW"/>
</dbReference>
<keyword evidence="2" id="KW-0808">Transferase</keyword>
<reference evidence="4 5" key="1">
    <citation type="submission" date="2016-12" db="EMBL/GenBank/DDBJ databases">
        <title>Thioflexothrix psekupsii D3 genome sequencing and assembly.</title>
        <authorList>
            <person name="Fomenkov A."/>
            <person name="Vincze T."/>
            <person name="Grabovich M."/>
            <person name="Anton B.P."/>
            <person name="Dubinina G."/>
            <person name="Orlova M."/>
            <person name="Belousova E."/>
            <person name="Roberts R.J."/>
        </authorList>
    </citation>
    <scope>NUCLEOTIDE SEQUENCE [LARGE SCALE GENOMIC DNA]</scope>
    <source>
        <strain evidence="4">D3</strain>
    </source>
</reference>
<dbReference type="GO" id="GO:0008168">
    <property type="term" value="F:methyltransferase activity"/>
    <property type="evidence" value="ECO:0007669"/>
    <property type="project" value="UniProtKB-KW"/>
</dbReference>
<keyword evidence="1" id="KW-0489">Methyltransferase</keyword>
<evidence type="ECO:0000313" key="4">
    <source>
        <dbReference type="EMBL" id="OUD13944.1"/>
    </source>
</evidence>
<sequence>MKPDLNEVTTHIYQWVENHLSVPSVHFNDLPPCPYSKAALLRNKVDIRCGEGEFLLETLADIAHTWNDQFEMVMMVCNKDSITPEALMAGTKALNETLKPHDLMTNFDHPDTTHPRYRVKTSNGCYVVAIVQRLSAFVEAAQPLFKKNYFKNVAYQYLSDYPSYQGNFSDKKGVAELSFINLLHEKIDDSFAADIKAGLMAIHKSIPVKYVYDVTGSELFTQITQKSEYYLTRIETELLRDFAQHIDRYCFSDTALVELGSGSAVKTEILIEALLAHYPSVLFAPIDIAGDFL</sequence>
<dbReference type="Gene3D" id="3.40.50.150">
    <property type="entry name" value="Vaccinia Virus protein VP39"/>
    <property type="match status" value="1"/>
</dbReference>
<proteinExistence type="predicted"/>
<evidence type="ECO:0000256" key="2">
    <source>
        <dbReference type="ARBA" id="ARBA00022679"/>
    </source>
</evidence>